<keyword evidence="2" id="KW-1185">Reference proteome</keyword>
<dbReference type="EMBL" id="MG775259">
    <property type="protein sequence ID" value="AUV61789.1"/>
    <property type="molecule type" value="Genomic_DNA"/>
</dbReference>
<evidence type="ECO:0000313" key="2">
    <source>
        <dbReference type="Proteomes" id="UP000240564"/>
    </source>
</evidence>
<gene>
    <name evidence="1" type="ORF">PsPhBjorn_gp27</name>
</gene>
<protein>
    <submittedName>
        <fullName evidence="1">Uncharacterized protein</fullName>
    </submittedName>
</protein>
<sequence length="78" mass="8724">MIPTDINVFKSGYKVEVYRDLSQWMACNASVKTLQAEMKATEYGEGYKNLLQSRINAALADIAKIEAKYAGGIEAFRE</sequence>
<proteinExistence type="predicted"/>
<reference evidence="1 2" key="1">
    <citation type="submission" date="2018-01" db="EMBL/GenBank/DDBJ databases">
        <title>Pseudomonas phages infecting Pseudomonas sp. isolated from Prunus avium.</title>
        <authorList>
            <person name="Colberg O."/>
            <person name="Byth Carstens A."/>
        </authorList>
    </citation>
    <scope>NUCLEOTIDE SEQUENCE [LARGE SCALE GENOMIC DNA]</scope>
</reference>
<name>A0A2K9VHK6_9CAUD</name>
<accession>A0A2K9VHK6</accession>
<dbReference type="Proteomes" id="UP000240564">
    <property type="component" value="Segment"/>
</dbReference>
<evidence type="ECO:0000313" key="1">
    <source>
        <dbReference type="EMBL" id="AUV61789.1"/>
    </source>
</evidence>
<organism evidence="1 2">
    <name type="scientific">Pseudomonas phage Bjorn</name>
    <dbReference type="NCBI Taxonomy" id="2079288"/>
    <lineage>
        <taxon>Viruses</taxon>
        <taxon>Duplodnaviria</taxon>
        <taxon>Heunggongvirae</taxon>
        <taxon>Uroviricota</taxon>
        <taxon>Caudoviricetes</taxon>
        <taxon>Bjornvirus</taxon>
        <taxon>Bjornvirus bjorn</taxon>
    </lineage>
</organism>